<organism evidence="2 3">
    <name type="scientific">Thlaspi arvense</name>
    <name type="common">Field penny-cress</name>
    <dbReference type="NCBI Taxonomy" id="13288"/>
    <lineage>
        <taxon>Eukaryota</taxon>
        <taxon>Viridiplantae</taxon>
        <taxon>Streptophyta</taxon>
        <taxon>Embryophyta</taxon>
        <taxon>Tracheophyta</taxon>
        <taxon>Spermatophyta</taxon>
        <taxon>Magnoliopsida</taxon>
        <taxon>eudicotyledons</taxon>
        <taxon>Gunneridae</taxon>
        <taxon>Pentapetalae</taxon>
        <taxon>rosids</taxon>
        <taxon>malvids</taxon>
        <taxon>Brassicales</taxon>
        <taxon>Brassicaceae</taxon>
        <taxon>Thlaspideae</taxon>
        <taxon>Thlaspi</taxon>
    </lineage>
</organism>
<protein>
    <submittedName>
        <fullName evidence="2">Uncharacterized protein</fullName>
    </submittedName>
</protein>
<sequence length="294" mass="34658">EPILVKVNCHGQFKTESGELTYVNGEVEVLKVDVETIFQDVIFKMVHKTGLRKMTAAWRWSREIDIFIEKPIKHHLMKKKNKLKGWPELVYQMADIFKWGRNFKKNIITYILKKRRNEKTKLGTKCKGKCCGWRIYCSVENLIKRWMVKVYENKHTFHHTGKCKLIKNPVIVAIILENMRKVPEMSALMRKRYNIIISKPQSQTTRRMALDKLQAECNEQFVRIPKGKTRIKGVHESPANKQTKKRSSLWVMWRRMTIQEGVLMSREKRRRNNVEGQEAQVKKGVIDSTSSKST</sequence>
<keyword evidence="3" id="KW-1185">Reference proteome</keyword>
<proteinExistence type="predicted"/>
<feature type="non-terminal residue" evidence="2">
    <location>
        <position position="294"/>
    </location>
</feature>
<name>A0AAU9S726_THLAR</name>
<evidence type="ECO:0000313" key="2">
    <source>
        <dbReference type="EMBL" id="CAH2061227.1"/>
    </source>
</evidence>
<gene>
    <name evidence="2" type="ORF">TAV2_LOCUS13869</name>
</gene>
<dbReference type="Proteomes" id="UP000836841">
    <property type="component" value="Chromosome 4"/>
</dbReference>
<dbReference type="AlphaFoldDB" id="A0AAU9S726"/>
<evidence type="ECO:0000313" key="3">
    <source>
        <dbReference type="Proteomes" id="UP000836841"/>
    </source>
</evidence>
<feature type="region of interest" description="Disordered" evidence="1">
    <location>
        <begin position="268"/>
        <end position="294"/>
    </location>
</feature>
<dbReference type="EMBL" id="OU466860">
    <property type="protein sequence ID" value="CAH2061227.1"/>
    <property type="molecule type" value="Genomic_DNA"/>
</dbReference>
<evidence type="ECO:0000256" key="1">
    <source>
        <dbReference type="SAM" id="MobiDB-lite"/>
    </source>
</evidence>
<accession>A0AAU9S726</accession>
<feature type="non-terminal residue" evidence="2">
    <location>
        <position position="1"/>
    </location>
</feature>
<reference evidence="2 3" key="1">
    <citation type="submission" date="2022-03" db="EMBL/GenBank/DDBJ databases">
        <authorList>
            <person name="Nunn A."/>
            <person name="Chopra R."/>
            <person name="Nunn A."/>
            <person name="Contreras Garrido A."/>
        </authorList>
    </citation>
    <scope>NUCLEOTIDE SEQUENCE [LARGE SCALE GENOMIC DNA]</scope>
</reference>